<dbReference type="EMBL" id="DTGR01000030">
    <property type="protein sequence ID" value="HHS28463.1"/>
    <property type="molecule type" value="Genomic_DNA"/>
</dbReference>
<gene>
    <name evidence="3" type="ORF">ENV52_02015</name>
</gene>
<sequence length="411" mass="46109">MSASVPACRSCGCQDLRLILSLGPMPLANALLSAEQLGESEPAYPLDLAFCPRCTLVQITETVPPEELFREYLYFSSFSDTMLRHAADLSKSITESRDLNGNSLVVEIASNDGYLLQYYQQRGIPVLGIEPAANVARVAEEERGIKTLCEFFDEALAQYLWNQGLRPDVIHAHNVLAHVADVNGFVRGLARLLPDHGIAVIEVPYLKDLIDHCEFDTIYHEHLCYFSLTALDRLFQRHGLVIFAVERLSIHGGSLRLLVAQAGRCRTGERVLALMAEEAAWGVDREEFYREFGRGVEDLKNALHHLLQELKQQGLRLAAYGAAAKGSTLLNYCGIGPETLDFVVDRSMYKQGRHMPGVRLPIYPPRMLQVLRPDYVVLLTWNFAEEILEQQADYRKNGGRFIIPVPKPCIV</sequence>
<keyword evidence="3" id="KW-0489">Methyltransferase</keyword>
<feature type="domain" description="C-methyltransferase" evidence="2">
    <location>
        <begin position="250"/>
        <end position="406"/>
    </location>
</feature>
<name>A0A7V6DNR2_9BACT</name>
<dbReference type="Gene3D" id="3.40.50.150">
    <property type="entry name" value="Vaccinia Virus protein VP39"/>
    <property type="match status" value="1"/>
</dbReference>
<reference evidence="3" key="1">
    <citation type="journal article" date="2020" name="mSystems">
        <title>Genome- and Community-Level Interaction Insights into Carbon Utilization and Element Cycling Functions of Hydrothermarchaeota in Hydrothermal Sediment.</title>
        <authorList>
            <person name="Zhou Z."/>
            <person name="Liu Y."/>
            <person name="Xu W."/>
            <person name="Pan J."/>
            <person name="Luo Z.H."/>
            <person name="Li M."/>
        </authorList>
    </citation>
    <scope>NUCLEOTIDE SEQUENCE [LARGE SCALE GENOMIC DNA]</scope>
    <source>
        <strain evidence="3">SpSt-767</strain>
    </source>
</reference>
<organism evidence="3">
    <name type="scientific">Desulfobacca acetoxidans</name>
    <dbReference type="NCBI Taxonomy" id="60893"/>
    <lineage>
        <taxon>Bacteria</taxon>
        <taxon>Pseudomonadati</taxon>
        <taxon>Thermodesulfobacteriota</taxon>
        <taxon>Desulfobaccia</taxon>
        <taxon>Desulfobaccales</taxon>
        <taxon>Desulfobaccaceae</taxon>
        <taxon>Desulfobacca</taxon>
    </lineage>
</organism>
<protein>
    <submittedName>
        <fullName evidence="3">Class I SAM-dependent methyltransferase</fullName>
    </submittedName>
</protein>
<dbReference type="InterPro" id="IPR013630">
    <property type="entry name" value="Methyltransf_Zn-bd_dom_put"/>
</dbReference>
<dbReference type="AlphaFoldDB" id="A0A7V6DNR2"/>
<dbReference type="Pfam" id="PF13489">
    <property type="entry name" value="Methyltransf_23"/>
    <property type="match status" value="1"/>
</dbReference>
<dbReference type="Gene3D" id="3.40.50.720">
    <property type="entry name" value="NAD(P)-binding Rossmann-like Domain"/>
    <property type="match status" value="1"/>
</dbReference>
<comment type="caution">
    <text evidence="3">The sequence shown here is derived from an EMBL/GenBank/DDBJ whole genome shotgun (WGS) entry which is preliminary data.</text>
</comment>
<proteinExistence type="predicted"/>
<dbReference type="PANTHER" id="PTHR43861">
    <property type="entry name" value="TRANS-ACONITATE 2-METHYLTRANSFERASE-RELATED"/>
    <property type="match status" value="1"/>
</dbReference>
<feature type="domain" description="Methyltransferase putative zinc binding" evidence="1">
    <location>
        <begin position="8"/>
        <end position="69"/>
    </location>
</feature>
<dbReference type="SUPFAM" id="SSF53335">
    <property type="entry name" value="S-adenosyl-L-methionine-dependent methyltransferases"/>
    <property type="match status" value="1"/>
</dbReference>
<dbReference type="Gene3D" id="6.20.50.110">
    <property type="entry name" value="Methyltransferase, zinc-binding domain"/>
    <property type="match status" value="1"/>
</dbReference>
<evidence type="ECO:0000259" key="1">
    <source>
        <dbReference type="Pfam" id="PF08421"/>
    </source>
</evidence>
<dbReference type="Pfam" id="PF08484">
    <property type="entry name" value="Methyltransf_14"/>
    <property type="match status" value="1"/>
</dbReference>
<dbReference type="GO" id="GO:0008168">
    <property type="term" value="F:methyltransferase activity"/>
    <property type="evidence" value="ECO:0007669"/>
    <property type="project" value="UniProtKB-KW"/>
</dbReference>
<dbReference type="GO" id="GO:0032259">
    <property type="term" value="P:methylation"/>
    <property type="evidence" value="ECO:0007669"/>
    <property type="project" value="UniProtKB-KW"/>
</dbReference>
<evidence type="ECO:0000313" key="3">
    <source>
        <dbReference type="EMBL" id="HHS28463.1"/>
    </source>
</evidence>
<dbReference type="PANTHER" id="PTHR43861:SF5">
    <property type="entry name" value="BLL5978 PROTEIN"/>
    <property type="match status" value="1"/>
</dbReference>
<accession>A0A7V6DNR2</accession>
<dbReference type="Gene3D" id="6.10.250.3100">
    <property type="match status" value="1"/>
</dbReference>
<dbReference type="Pfam" id="PF08421">
    <property type="entry name" value="Methyltransf_13"/>
    <property type="match status" value="1"/>
</dbReference>
<keyword evidence="3" id="KW-0808">Transferase</keyword>
<dbReference type="InterPro" id="IPR013691">
    <property type="entry name" value="MeTrfase_14"/>
</dbReference>
<dbReference type="InterPro" id="IPR038576">
    <property type="entry name" value="Methyltransf_Zn-bd_dom_put_sf"/>
</dbReference>
<evidence type="ECO:0000259" key="2">
    <source>
        <dbReference type="Pfam" id="PF08484"/>
    </source>
</evidence>
<dbReference type="InterPro" id="IPR029063">
    <property type="entry name" value="SAM-dependent_MTases_sf"/>
</dbReference>